<name>A0A7C4JLL3_STAMA</name>
<dbReference type="GO" id="GO:0050660">
    <property type="term" value="F:flavin adenine dinucleotide binding"/>
    <property type="evidence" value="ECO:0007669"/>
    <property type="project" value="InterPro"/>
</dbReference>
<dbReference type="EMBL" id="DTBP01000018">
    <property type="protein sequence ID" value="HGQ74018.1"/>
    <property type="molecule type" value="Genomic_DNA"/>
</dbReference>
<comment type="caution">
    <text evidence="1">Lacks conserved residue(s) required for the propagation of feature annotation.</text>
</comment>
<keyword evidence="1" id="KW-0489">Methyltransferase</keyword>
<evidence type="ECO:0000313" key="2">
    <source>
        <dbReference type="EMBL" id="HGQ74018.1"/>
    </source>
</evidence>
<feature type="binding site" evidence="1">
    <location>
        <begin position="91"/>
        <end position="93"/>
    </location>
    <ligand>
        <name>FAD</name>
        <dbReference type="ChEBI" id="CHEBI:57692"/>
        <note>ligand shared between neighboring subunits</note>
    </ligand>
</feature>
<dbReference type="PANTHER" id="PTHR34934:SF1">
    <property type="entry name" value="FLAVIN-DEPENDENT THYMIDYLATE SYNTHASE"/>
    <property type="match status" value="1"/>
</dbReference>
<comment type="catalytic activity">
    <reaction evidence="1">
        <text>dUMP + (6R)-5,10-methylene-5,6,7,8-tetrahydrofolate + NADPH + H(+) = dTMP + (6S)-5,6,7,8-tetrahydrofolate + NADP(+)</text>
        <dbReference type="Rhea" id="RHEA:29043"/>
        <dbReference type="ChEBI" id="CHEBI:15378"/>
        <dbReference type="ChEBI" id="CHEBI:15636"/>
        <dbReference type="ChEBI" id="CHEBI:57453"/>
        <dbReference type="ChEBI" id="CHEBI:57783"/>
        <dbReference type="ChEBI" id="CHEBI:58349"/>
        <dbReference type="ChEBI" id="CHEBI:63528"/>
        <dbReference type="ChEBI" id="CHEBI:246422"/>
        <dbReference type="EC" id="2.1.1.148"/>
    </reaction>
</comment>
<comment type="caution">
    <text evidence="2">The sequence shown here is derived from an EMBL/GenBank/DDBJ whole genome shotgun (WGS) entry which is preliminary data.</text>
</comment>
<dbReference type="CDD" id="cd20175">
    <property type="entry name" value="ThyX"/>
    <property type="match status" value="1"/>
</dbReference>
<comment type="similarity">
    <text evidence="1">Belongs to the thymidylate synthase ThyX family.</text>
</comment>
<dbReference type="Pfam" id="PF02511">
    <property type="entry name" value="Thy1"/>
    <property type="match status" value="1"/>
</dbReference>
<feature type="binding site" evidence="1">
    <location>
        <position position="224"/>
    </location>
    <ligand>
        <name>dUMP</name>
        <dbReference type="ChEBI" id="CHEBI:246422"/>
        <note>ligand shared between dimeric partners</note>
    </ligand>
</feature>
<dbReference type="UniPathway" id="UPA00575"/>
<dbReference type="PANTHER" id="PTHR34934">
    <property type="entry name" value="FLAVIN-DEPENDENT THYMIDYLATE SYNTHASE"/>
    <property type="match status" value="1"/>
</dbReference>
<keyword evidence="1" id="KW-0808">Transferase</keyword>
<keyword evidence="1" id="KW-0285">Flavoprotein</keyword>
<feature type="binding site" description="in other chain" evidence="1">
    <location>
        <begin position="99"/>
        <end position="103"/>
    </location>
    <ligand>
        <name>dUMP</name>
        <dbReference type="ChEBI" id="CHEBI:246422"/>
        <note>ligand shared between dimeric partners</note>
    </ligand>
</feature>
<dbReference type="GO" id="GO:0070402">
    <property type="term" value="F:NADPH binding"/>
    <property type="evidence" value="ECO:0007669"/>
    <property type="project" value="TreeGrafter"/>
</dbReference>
<dbReference type="PROSITE" id="PS51331">
    <property type="entry name" value="THYX"/>
    <property type="match status" value="1"/>
</dbReference>
<dbReference type="Gene3D" id="3.30.1360.170">
    <property type="match status" value="1"/>
</dbReference>
<dbReference type="GO" id="GO:0004799">
    <property type="term" value="F:thymidylate synthase activity"/>
    <property type="evidence" value="ECO:0007669"/>
    <property type="project" value="TreeGrafter"/>
</dbReference>
<keyword evidence="1" id="KW-0545">Nucleotide biosynthesis</keyword>
<feature type="binding site" evidence="1">
    <location>
        <position position="68"/>
    </location>
    <ligand>
        <name>FAD</name>
        <dbReference type="ChEBI" id="CHEBI:57692"/>
        <note>ligand shared between neighboring subunits</note>
    </ligand>
</feature>
<dbReference type="HAMAP" id="MF_01408">
    <property type="entry name" value="ThyX"/>
    <property type="match status" value="1"/>
</dbReference>
<sequence>MEWCSLVTPDFCKPSVKLVSYLSEAPKLIASSAKLTISNKGFEEVIYSLSDEKVVEWIRELVRRGHGSPLEHSIYSFEIVCSRVASHQFVRHRLASYTQLSQRYSDKYLNDTLFDLASIISYGNNCLEPTCKIDIIDKSLMKINDWNIAVKAICKSFIIPPAVAKRRDLVFIRSILLSMKSYYEVLENGISYEDARYLIPQCVKTRLIVSMNARELLEVFLPLRMCSRAQWEIRFIAWRVRDELIKIHNEIFGYAGPRCVLFNNRICDREYTLEDYLEGRVEFVIPRCPEFVPREKIWECLVNSSKDPWI</sequence>
<dbReference type="AlphaFoldDB" id="A0A7C4JLL3"/>
<accession>A0A7C4JLL3</accession>
<comment type="subunit">
    <text evidence="1">Homotetramer.</text>
</comment>
<comment type="function">
    <text evidence="1">Catalyzes the reductive methylation of 2'-deoxyuridine-5'-monophosphate (dUMP) to 2'-deoxythymidine-5'-monophosphate (dTMP) while utilizing 5,10-methylenetetrahydrofolate (mTHF) as the methyl donor, and NADPH and FADH(2) as the reductant.</text>
</comment>
<reference evidence="2" key="1">
    <citation type="journal article" date="2020" name="mSystems">
        <title>Genome- and Community-Level Interaction Insights into Carbon Utilization and Element Cycling Functions of Hydrothermarchaeota in Hydrothermal Sediment.</title>
        <authorList>
            <person name="Zhou Z."/>
            <person name="Liu Y."/>
            <person name="Xu W."/>
            <person name="Pan J."/>
            <person name="Luo Z.H."/>
            <person name="Li M."/>
        </authorList>
    </citation>
    <scope>NUCLEOTIDE SEQUENCE [LARGE SCALE GENOMIC DNA]</scope>
    <source>
        <strain evidence="2">SpSt-648</strain>
    </source>
</reference>
<protein>
    <recommendedName>
        <fullName evidence="1">Flavin-dependent thymidylate synthase</fullName>
        <shortName evidence="1">FDTS</shortName>
        <ecNumber evidence="1">2.1.1.148</ecNumber>
    </recommendedName>
    <alternativeName>
        <fullName evidence="1">FAD-dependent thymidylate synthase</fullName>
    </alternativeName>
    <alternativeName>
        <fullName evidence="1">Thymidylate synthase ThyX</fullName>
        <shortName evidence="1">TS</shortName>
        <shortName evidence="1">TSase</shortName>
    </alternativeName>
</protein>
<dbReference type="EC" id="2.1.1.148" evidence="1"/>
<dbReference type="InterPro" id="IPR003669">
    <property type="entry name" value="Thymidylate_synthase_ThyX"/>
</dbReference>
<feature type="active site" description="Involved in ionization of N3 of dUMP, leading to its activation" evidence="1">
    <location>
        <position position="224"/>
    </location>
</feature>
<organism evidence="2">
    <name type="scientific">Staphylothermus marinus</name>
    <dbReference type="NCBI Taxonomy" id="2280"/>
    <lineage>
        <taxon>Archaea</taxon>
        <taxon>Thermoproteota</taxon>
        <taxon>Thermoprotei</taxon>
        <taxon>Desulfurococcales</taxon>
        <taxon>Desulfurococcaceae</taxon>
        <taxon>Staphylothermus</taxon>
    </lineage>
</organism>
<gene>
    <name evidence="1" type="primary">thyX</name>
    <name evidence="2" type="ORF">ENU20_02955</name>
</gene>
<dbReference type="GO" id="GO:0006231">
    <property type="term" value="P:dTMP biosynthetic process"/>
    <property type="evidence" value="ECO:0007669"/>
    <property type="project" value="UniProtKB-UniRule"/>
</dbReference>
<feature type="binding site" evidence="1">
    <location>
        <position position="99"/>
    </location>
    <ligand>
        <name>FAD</name>
        <dbReference type="ChEBI" id="CHEBI:57692"/>
        <note>ligand shared between neighboring subunits</note>
    </ligand>
</feature>
<feature type="binding site" evidence="1">
    <location>
        <begin position="88"/>
        <end position="91"/>
    </location>
    <ligand>
        <name>dUMP</name>
        <dbReference type="ChEBI" id="CHEBI:246422"/>
        <note>ligand shared between dimeric partners</note>
    </ligand>
</feature>
<dbReference type="InterPro" id="IPR036098">
    <property type="entry name" value="Thymidylate_synthase_ThyX_sf"/>
</dbReference>
<comment type="cofactor">
    <cofactor evidence="1">
        <name>FAD</name>
        <dbReference type="ChEBI" id="CHEBI:57692"/>
    </cofactor>
    <text evidence="1">Binds 4 FAD per tetramer. Each FAD binding site is formed by three monomers.</text>
</comment>
<keyword evidence="1" id="KW-0274">FAD</keyword>
<proteinExistence type="inferred from homology"/>
<keyword evidence="1" id="KW-0521">NADP</keyword>
<dbReference type="SUPFAM" id="SSF69796">
    <property type="entry name" value="Thymidylate synthase-complementing protein Thy1"/>
    <property type="match status" value="1"/>
</dbReference>
<dbReference type="GO" id="GO:0006235">
    <property type="term" value="P:dTTP biosynthetic process"/>
    <property type="evidence" value="ECO:0007669"/>
    <property type="project" value="UniProtKB-UniRule"/>
</dbReference>
<evidence type="ECO:0000256" key="1">
    <source>
        <dbReference type="HAMAP-Rule" id="MF_01408"/>
    </source>
</evidence>
<feature type="binding site" description="in other chain" evidence="1">
    <location>
        <position position="196"/>
    </location>
    <ligand>
        <name>dUMP</name>
        <dbReference type="ChEBI" id="CHEBI:246422"/>
        <note>ligand shared between dimeric partners</note>
    </ligand>
</feature>
<feature type="binding site" evidence="1">
    <location>
        <begin position="212"/>
        <end position="214"/>
    </location>
    <ligand>
        <name>FAD</name>
        <dbReference type="ChEBI" id="CHEBI:57692"/>
        <note>ligand shared between neighboring subunits</note>
    </ligand>
</feature>
<comment type="pathway">
    <text evidence="1">Pyrimidine metabolism; dTTP biosynthesis.</text>
</comment>
<dbReference type="GO" id="GO:0032259">
    <property type="term" value="P:methylation"/>
    <property type="evidence" value="ECO:0007669"/>
    <property type="project" value="UniProtKB-KW"/>
</dbReference>
<dbReference type="GO" id="GO:0050797">
    <property type="term" value="F:thymidylate synthase (FAD) activity"/>
    <property type="evidence" value="ECO:0007669"/>
    <property type="project" value="UniProtKB-UniRule"/>
</dbReference>